<dbReference type="EMBL" id="RRYP01029744">
    <property type="protein sequence ID" value="TNV71600.1"/>
    <property type="molecule type" value="Genomic_DNA"/>
</dbReference>
<evidence type="ECO:0000313" key="1">
    <source>
        <dbReference type="EMBL" id="TNV71600.1"/>
    </source>
</evidence>
<proteinExistence type="predicted"/>
<gene>
    <name evidence="1" type="ORF">FGO68_gene13093</name>
</gene>
<protein>
    <submittedName>
        <fullName evidence="1">Uncharacterized protein</fullName>
    </submittedName>
</protein>
<evidence type="ECO:0000313" key="2">
    <source>
        <dbReference type="Proteomes" id="UP000785679"/>
    </source>
</evidence>
<keyword evidence="2" id="KW-1185">Reference proteome</keyword>
<organism evidence="1 2">
    <name type="scientific">Halteria grandinella</name>
    <dbReference type="NCBI Taxonomy" id="5974"/>
    <lineage>
        <taxon>Eukaryota</taxon>
        <taxon>Sar</taxon>
        <taxon>Alveolata</taxon>
        <taxon>Ciliophora</taxon>
        <taxon>Intramacronucleata</taxon>
        <taxon>Spirotrichea</taxon>
        <taxon>Stichotrichia</taxon>
        <taxon>Sporadotrichida</taxon>
        <taxon>Halteriidae</taxon>
        <taxon>Halteria</taxon>
    </lineage>
</organism>
<dbReference type="AlphaFoldDB" id="A0A8J8SUW7"/>
<reference evidence="1" key="1">
    <citation type="submission" date="2019-06" db="EMBL/GenBank/DDBJ databases">
        <authorList>
            <person name="Zheng W."/>
        </authorList>
    </citation>
    <scope>NUCLEOTIDE SEQUENCE</scope>
    <source>
        <strain evidence="1">QDHG01</strain>
    </source>
</reference>
<comment type="caution">
    <text evidence="1">The sequence shown here is derived from an EMBL/GenBank/DDBJ whole genome shotgun (WGS) entry which is preliminary data.</text>
</comment>
<dbReference type="Proteomes" id="UP000785679">
    <property type="component" value="Unassembled WGS sequence"/>
</dbReference>
<accession>A0A8J8SUW7</accession>
<dbReference type="OrthoDB" id="2104336at2759"/>
<name>A0A8J8SUW7_HALGN</name>
<sequence length="235" mass="27216">MEPGTTYLAEAVYPENRILIHYDETGLMLLAAYEADGIEMPFDRLATVSERLGWKTAKRHQYGSVKELLAIAKKLPASEEGFVLRFSDGQRLKIKGEEYIRIHRMVSRLTPLSMWEAMHAGEDLETIRRQLPEEFWTDFEDITSILERQLHELMENIKAGAESVAGLTDKEVGMRLGEFSEEVKRFIFFYRKSNGDLLSDKRLRGSVFRTFRPDRNILEGYIPSYSVNRLLDENS</sequence>